<dbReference type="InterPro" id="IPR000312">
    <property type="entry name" value="Glycosyl_Trfase_fam3"/>
</dbReference>
<dbReference type="SUPFAM" id="SSF52418">
    <property type="entry name" value="Nucleoside phosphorylase/phosphoribosyltransferase catalytic domain"/>
    <property type="match status" value="1"/>
</dbReference>
<keyword evidence="7" id="KW-0057">Aromatic amino acid biosynthesis</keyword>
<evidence type="ECO:0000259" key="8">
    <source>
        <dbReference type="Pfam" id="PF00591"/>
    </source>
</evidence>
<dbReference type="SUPFAM" id="SSF47648">
    <property type="entry name" value="Nucleoside phosphorylase/phosphoribosyltransferase N-terminal domain"/>
    <property type="match status" value="1"/>
</dbReference>
<evidence type="ECO:0000256" key="4">
    <source>
        <dbReference type="ARBA" id="ARBA00022676"/>
    </source>
</evidence>
<feature type="domain" description="Glycosyl transferase family 3" evidence="8">
    <location>
        <begin position="92"/>
        <end position="343"/>
    </location>
</feature>
<reference evidence="10" key="1">
    <citation type="submission" date="2020-05" db="EMBL/GenBank/DDBJ databases">
        <authorList>
            <person name="Chiriac C."/>
            <person name="Salcher M."/>
            <person name="Ghai R."/>
            <person name="Kavagutti S V."/>
        </authorList>
    </citation>
    <scope>NUCLEOTIDE SEQUENCE</scope>
</reference>
<accession>A0A6J6I0C2</accession>
<keyword evidence="6" id="KW-0822">Tryptophan biosynthesis</keyword>
<dbReference type="InterPro" id="IPR005940">
    <property type="entry name" value="Anthranilate_Pribosyl_Tfrase"/>
</dbReference>
<dbReference type="PANTHER" id="PTHR43285:SF2">
    <property type="entry name" value="ANTHRANILATE PHOSPHORIBOSYLTRANSFERASE"/>
    <property type="match status" value="1"/>
</dbReference>
<protein>
    <recommendedName>
        <fullName evidence="2">anthranilate phosphoribosyltransferase</fullName>
        <ecNumber evidence="2">2.4.2.18</ecNumber>
    </recommendedName>
</protein>
<dbReference type="EC" id="2.4.2.18" evidence="2"/>
<sequence>MTDQTFGRTTDAGSFDGWPVVLATLMAGTGLSPQQAGLALGQILAGEATDAQIGAFLIALRMKGETIDEVTGMVDTMLAAAAPISLPPGADPIDIVGTGGCPSRRAHALNVSTMASFVAAGAGARVVKHGNRKASSTSGSSDLLEALGIAVELDGPGVARCVAEVGIGFCFARSFHPAMRHAGPVRTQLGVPTVFNFLGPLSHPAGVRRQVIGVSDRTIASIVVGTLQRRGAPRAMVVTGDDGMDEFTTTGSSTVHELRDGVVTTWSFDPGEIGVAVVDASAIAGGDPQINARIAHSVFAGEAGAYRDIVCLNAAAGLVVAGMADDLGAGFVLAGKSIDSGAAANVLARLQIVSNA</sequence>
<name>A0A6J6I0C2_9ZZZZ</name>
<dbReference type="InterPro" id="IPR017459">
    <property type="entry name" value="Glycosyl_Trfase_fam3_N_dom"/>
</dbReference>
<dbReference type="Gene3D" id="3.40.1030.10">
    <property type="entry name" value="Nucleoside phosphorylase/phosphoribosyltransferase catalytic domain"/>
    <property type="match status" value="1"/>
</dbReference>
<evidence type="ECO:0000313" key="10">
    <source>
        <dbReference type="EMBL" id="CAB4617299.1"/>
    </source>
</evidence>
<keyword evidence="3" id="KW-0028">Amino-acid biosynthesis</keyword>
<dbReference type="FunFam" id="3.40.1030.10:FF:000002">
    <property type="entry name" value="Anthranilate phosphoribosyltransferase"/>
    <property type="match status" value="1"/>
</dbReference>
<dbReference type="NCBIfam" id="TIGR01245">
    <property type="entry name" value="trpD"/>
    <property type="match status" value="1"/>
</dbReference>
<evidence type="ECO:0000256" key="2">
    <source>
        <dbReference type="ARBA" id="ARBA00011948"/>
    </source>
</evidence>
<dbReference type="PANTHER" id="PTHR43285">
    <property type="entry name" value="ANTHRANILATE PHOSPHORIBOSYLTRANSFERASE"/>
    <property type="match status" value="1"/>
</dbReference>
<dbReference type="Pfam" id="PF02885">
    <property type="entry name" value="Glycos_trans_3N"/>
    <property type="match status" value="1"/>
</dbReference>
<comment type="pathway">
    <text evidence="1">Amino-acid biosynthesis; L-tryptophan biosynthesis; L-tryptophan from chorismate: step 2/5.</text>
</comment>
<dbReference type="GO" id="GO:0000162">
    <property type="term" value="P:L-tryptophan biosynthetic process"/>
    <property type="evidence" value="ECO:0007669"/>
    <property type="project" value="UniProtKB-KW"/>
</dbReference>
<evidence type="ECO:0000256" key="1">
    <source>
        <dbReference type="ARBA" id="ARBA00004907"/>
    </source>
</evidence>
<evidence type="ECO:0000256" key="5">
    <source>
        <dbReference type="ARBA" id="ARBA00022679"/>
    </source>
</evidence>
<keyword evidence="4" id="KW-0328">Glycosyltransferase</keyword>
<evidence type="ECO:0000259" key="9">
    <source>
        <dbReference type="Pfam" id="PF02885"/>
    </source>
</evidence>
<evidence type="ECO:0000256" key="3">
    <source>
        <dbReference type="ARBA" id="ARBA00022605"/>
    </source>
</evidence>
<dbReference type="HAMAP" id="MF_00211">
    <property type="entry name" value="TrpD"/>
    <property type="match status" value="1"/>
</dbReference>
<feature type="domain" description="Glycosyl transferase family 3 N-terminal" evidence="9">
    <location>
        <begin position="21"/>
        <end position="81"/>
    </location>
</feature>
<dbReference type="GO" id="GO:0005829">
    <property type="term" value="C:cytosol"/>
    <property type="evidence" value="ECO:0007669"/>
    <property type="project" value="TreeGrafter"/>
</dbReference>
<organism evidence="10">
    <name type="scientific">freshwater metagenome</name>
    <dbReference type="NCBI Taxonomy" id="449393"/>
    <lineage>
        <taxon>unclassified sequences</taxon>
        <taxon>metagenomes</taxon>
        <taxon>ecological metagenomes</taxon>
    </lineage>
</organism>
<proteinExistence type="inferred from homology"/>
<dbReference type="EMBL" id="CAEZUP010000071">
    <property type="protein sequence ID" value="CAB4617299.1"/>
    <property type="molecule type" value="Genomic_DNA"/>
</dbReference>
<dbReference type="Pfam" id="PF00591">
    <property type="entry name" value="Glycos_transf_3"/>
    <property type="match status" value="1"/>
</dbReference>
<dbReference type="InterPro" id="IPR036320">
    <property type="entry name" value="Glycosyl_Trfase_fam3_N_dom_sf"/>
</dbReference>
<gene>
    <name evidence="10" type="ORF">UFOPK1835_01493</name>
</gene>
<dbReference type="GO" id="GO:0004048">
    <property type="term" value="F:anthranilate phosphoribosyltransferase activity"/>
    <property type="evidence" value="ECO:0007669"/>
    <property type="project" value="UniProtKB-EC"/>
</dbReference>
<keyword evidence="5" id="KW-0808">Transferase</keyword>
<dbReference type="Gene3D" id="1.20.970.10">
    <property type="entry name" value="Transferase, Pyrimidine Nucleoside Phosphorylase, Chain C"/>
    <property type="match status" value="1"/>
</dbReference>
<dbReference type="InterPro" id="IPR035902">
    <property type="entry name" value="Nuc_phospho_transferase"/>
</dbReference>
<dbReference type="AlphaFoldDB" id="A0A6J6I0C2"/>
<evidence type="ECO:0000256" key="7">
    <source>
        <dbReference type="ARBA" id="ARBA00023141"/>
    </source>
</evidence>
<evidence type="ECO:0000256" key="6">
    <source>
        <dbReference type="ARBA" id="ARBA00022822"/>
    </source>
</evidence>